<dbReference type="Pfam" id="PF08592">
    <property type="entry name" value="Anthrone_oxy"/>
    <property type="match status" value="1"/>
</dbReference>
<dbReference type="OrthoDB" id="428263at2"/>
<comment type="caution">
    <text evidence="2">The sequence shown here is derived from an EMBL/GenBank/DDBJ whole genome shotgun (WGS) entry which is preliminary data.</text>
</comment>
<dbReference type="AlphaFoldDB" id="A0A5C4V6P5"/>
<proteinExistence type="predicted"/>
<gene>
    <name evidence="2" type="ORF">FH715_08405</name>
</gene>
<accession>A0A5C4V6P5</accession>
<evidence type="ECO:0000256" key="1">
    <source>
        <dbReference type="SAM" id="Phobius"/>
    </source>
</evidence>
<dbReference type="InterPro" id="IPR013901">
    <property type="entry name" value="Anthrone_oxy"/>
</dbReference>
<keyword evidence="1" id="KW-1133">Transmembrane helix</keyword>
<reference evidence="2 3" key="1">
    <citation type="submission" date="2019-06" db="EMBL/GenBank/DDBJ databases">
        <title>Draft genome of Streptomyces sedi sp. JCM16909.</title>
        <authorList>
            <person name="Klykleung N."/>
            <person name="Tanasupawat S."/>
            <person name="Kudo T."/>
            <person name="Yuki M."/>
            <person name="Ohkuma M."/>
        </authorList>
    </citation>
    <scope>NUCLEOTIDE SEQUENCE [LARGE SCALE GENOMIC DNA]</scope>
    <source>
        <strain evidence="2 3">JCM 16909</strain>
    </source>
</reference>
<evidence type="ECO:0000313" key="3">
    <source>
        <dbReference type="Proteomes" id="UP000311713"/>
    </source>
</evidence>
<organism evidence="2 3">
    <name type="scientific">Streptomyces sedi</name>
    <dbReference type="NCBI Taxonomy" id="555059"/>
    <lineage>
        <taxon>Bacteria</taxon>
        <taxon>Bacillati</taxon>
        <taxon>Actinomycetota</taxon>
        <taxon>Actinomycetes</taxon>
        <taxon>Kitasatosporales</taxon>
        <taxon>Streptomycetaceae</taxon>
        <taxon>Streptomyces</taxon>
    </lineage>
</organism>
<sequence>MTLLAAGAALATLTMAAVLAGTFFAFSVSVLPGLGTLGPERAGAAMRGMNDKILSPLFLTPFVALPLVAALTAVVLWTLGQRAAALAFAAAALVHVLGVIAPTAAVNVPLNEALAAGPADTAERAAELWADFAPRWVRFNNLRAVASTGVALLVGTGLLLWRR</sequence>
<feature type="transmembrane region" description="Helical" evidence="1">
    <location>
        <begin position="53"/>
        <end position="77"/>
    </location>
</feature>
<protein>
    <submittedName>
        <fullName evidence="2">DUF1772 domain-containing protein</fullName>
    </submittedName>
</protein>
<evidence type="ECO:0000313" key="2">
    <source>
        <dbReference type="EMBL" id="TNM31574.1"/>
    </source>
</evidence>
<keyword evidence="3" id="KW-1185">Reference proteome</keyword>
<keyword evidence="1" id="KW-0472">Membrane</keyword>
<feature type="transmembrane region" description="Helical" evidence="1">
    <location>
        <begin position="142"/>
        <end position="161"/>
    </location>
</feature>
<keyword evidence="1" id="KW-0812">Transmembrane</keyword>
<feature type="transmembrane region" description="Helical" evidence="1">
    <location>
        <begin position="84"/>
        <end position="105"/>
    </location>
</feature>
<name>A0A5C4V6P5_9ACTN</name>
<dbReference type="Proteomes" id="UP000311713">
    <property type="component" value="Unassembled WGS sequence"/>
</dbReference>
<dbReference type="EMBL" id="VDGT01000005">
    <property type="protein sequence ID" value="TNM31574.1"/>
    <property type="molecule type" value="Genomic_DNA"/>
</dbReference>
<dbReference type="RefSeq" id="WP_139642381.1">
    <property type="nucleotide sequence ID" value="NZ_BAAAZS010000140.1"/>
</dbReference>